<keyword evidence="3" id="KW-1185">Reference proteome</keyword>
<dbReference type="eggNOG" id="ENOG502STYX">
    <property type="taxonomic scope" value="Eukaryota"/>
</dbReference>
<dbReference type="EMBL" id="DS566744">
    <property type="status" value="NOT_ANNOTATED_CDS"/>
    <property type="molecule type" value="Genomic_DNA"/>
</dbReference>
<sequence length="239" mass="26574">MSNNDGNAGGNTGSNTGGGNANAGGQAADNGAAQHQTVIRGSSKAPFFEGAFELYRAELELFLDERDAWNIVTGDEQRPTTGEVEQAGFDKRDRLARATILRGLRGGRKTEDAAKVCGLSTAHGMWETLVSDYTQRDFSYAVLLRRQLYQCSHQQDQLMADYLRTMTHLRQQLRNVGSEHEISDDEMARLLLMGVAMTHRELMEQFDLPTRQGNPPTLQQVTNALRSRDEQVKLVKMVV</sequence>
<dbReference type="Proteomes" id="UP000005238">
    <property type="component" value="Unassembled WGS sequence"/>
</dbReference>
<dbReference type="AlphaFoldDB" id="H3H705"/>
<dbReference type="STRING" id="164328.H3H705"/>
<reference evidence="3" key="1">
    <citation type="journal article" date="2006" name="Science">
        <title>Phytophthora genome sequences uncover evolutionary origins and mechanisms of pathogenesis.</title>
        <authorList>
            <person name="Tyler B.M."/>
            <person name="Tripathy S."/>
            <person name="Zhang X."/>
            <person name="Dehal P."/>
            <person name="Jiang R.H."/>
            <person name="Aerts A."/>
            <person name="Arredondo F.D."/>
            <person name="Baxter L."/>
            <person name="Bensasson D."/>
            <person name="Beynon J.L."/>
            <person name="Chapman J."/>
            <person name="Damasceno C.M."/>
            <person name="Dorrance A.E."/>
            <person name="Dou D."/>
            <person name="Dickerman A.W."/>
            <person name="Dubchak I.L."/>
            <person name="Garbelotto M."/>
            <person name="Gijzen M."/>
            <person name="Gordon S.G."/>
            <person name="Govers F."/>
            <person name="Grunwald N.J."/>
            <person name="Huang W."/>
            <person name="Ivors K.L."/>
            <person name="Jones R.W."/>
            <person name="Kamoun S."/>
            <person name="Krampis K."/>
            <person name="Lamour K.H."/>
            <person name="Lee M.K."/>
            <person name="McDonald W.H."/>
            <person name="Medina M."/>
            <person name="Meijer H.J."/>
            <person name="Nordberg E.K."/>
            <person name="Maclean D.J."/>
            <person name="Ospina-Giraldo M.D."/>
            <person name="Morris P.F."/>
            <person name="Phuntumart V."/>
            <person name="Putnam N.H."/>
            <person name="Rash S."/>
            <person name="Rose J.K."/>
            <person name="Sakihama Y."/>
            <person name="Salamov A.A."/>
            <person name="Savidor A."/>
            <person name="Scheuring C.F."/>
            <person name="Smith B.M."/>
            <person name="Sobral B.W."/>
            <person name="Terry A."/>
            <person name="Torto-Alalibo T.A."/>
            <person name="Win J."/>
            <person name="Xu Z."/>
            <person name="Zhang H."/>
            <person name="Grigoriev I.V."/>
            <person name="Rokhsar D.S."/>
            <person name="Boore J.L."/>
        </authorList>
    </citation>
    <scope>NUCLEOTIDE SEQUENCE [LARGE SCALE GENOMIC DNA]</scope>
    <source>
        <strain evidence="3">Pr102</strain>
    </source>
</reference>
<evidence type="ECO:0000256" key="1">
    <source>
        <dbReference type="SAM" id="MobiDB-lite"/>
    </source>
</evidence>
<feature type="region of interest" description="Disordered" evidence="1">
    <location>
        <begin position="1"/>
        <end position="37"/>
    </location>
</feature>
<protein>
    <submittedName>
        <fullName evidence="2">Uncharacterized protein</fullName>
    </submittedName>
</protein>
<dbReference type="Pfam" id="PF14223">
    <property type="entry name" value="Retrotran_gag_2"/>
    <property type="match status" value="1"/>
</dbReference>
<evidence type="ECO:0000313" key="2">
    <source>
        <dbReference type="EnsemblProtists" id="Phyra86493"/>
    </source>
</evidence>
<evidence type="ECO:0000313" key="3">
    <source>
        <dbReference type="Proteomes" id="UP000005238"/>
    </source>
</evidence>
<organism evidence="2 3">
    <name type="scientific">Phytophthora ramorum</name>
    <name type="common">Sudden oak death agent</name>
    <dbReference type="NCBI Taxonomy" id="164328"/>
    <lineage>
        <taxon>Eukaryota</taxon>
        <taxon>Sar</taxon>
        <taxon>Stramenopiles</taxon>
        <taxon>Oomycota</taxon>
        <taxon>Peronosporomycetes</taxon>
        <taxon>Peronosporales</taxon>
        <taxon>Peronosporaceae</taxon>
        <taxon>Phytophthora</taxon>
    </lineage>
</organism>
<proteinExistence type="predicted"/>
<dbReference type="HOGENOM" id="CLU_101600_0_0_1"/>
<reference evidence="2" key="2">
    <citation type="submission" date="2015-06" db="UniProtKB">
        <authorList>
            <consortium name="EnsemblProtists"/>
        </authorList>
    </citation>
    <scope>IDENTIFICATION</scope>
    <source>
        <strain evidence="2">Pr102</strain>
    </source>
</reference>
<accession>H3H705</accession>
<feature type="compositionally biased region" description="Low complexity" evidence="1">
    <location>
        <begin position="23"/>
        <end position="34"/>
    </location>
</feature>
<dbReference type="InParanoid" id="H3H705"/>
<dbReference type="EnsemblProtists" id="Phyra86493">
    <property type="protein sequence ID" value="Phyra86493"/>
    <property type="gene ID" value="Phyra86493"/>
</dbReference>
<name>H3H705_PHYRM</name>
<feature type="compositionally biased region" description="Gly residues" evidence="1">
    <location>
        <begin position="7"/>
        <end position="22"/>
    </location>
</feature>
<dbReference type="OMA" id="ERDAWNI"/>